<organism evidence="1 2">
    <name type="scientific">Citrus sinensis</name>
    <name type="common">Sweet orange</name>
    <name type="synonym">Citrus aurantium var. sinensis</name>
    <dbReference type="NCBI Taxonomy" id="2711"/>
    <lineage>
        <taxon>Eukaryota</taxon>
        <taxon>Viridiplantae</taxon>
        <taxon>Streptophyta</taxon>
        <taxon>Embryophyta</taxon>
        <taxon>Tracheophyta</taxon>
        <taxon>Spermatophyta</taxon>
        <taxon>Magnoliopsida</taxon>
        <taxon>eudicotyledons</taxon>
        <taxon>Gunneridae</taxon>
        <taxon>Pentapetalae</taxon>
        <taxon>rosids</taxon>
        <taxon>malvids</taxon>
        <taxon>Sapindales</taxon>
        <taxon>Rutaceae</taxon>
        <taxon>Aurantioideae</taxon>
        <taxon>Citrus</taxon>
    </lineage>
</organism>
<protein>
    <submittedName>
        <fullName evidence="1">Chaperonin CPN60-1</fullName>
    </submittedName>
</protein>
<evidence type="ECO:0000313" key="1">
    <source>
        <dbReference type="EMBL" id="KAH9784408.1"/>
    </source>
</evidence>
<reference evidence="2" key="1">
    <citation type="journal article" date="2023" name="Hortic. Res.">
        <title>A chromosome-level phased genome enabling allele-level studies in sweet orange: a case study on citrus Huanglongbing tolerance.</title>
        <authorList>
            <person name="Wu B."/>
            <person name="Yu Q."/>
            <person name="Deng Z."/>
            <person name="Duan Y."/>
            <person name="Luo F."/>
            <person name="Gmitter F. Jr."/>
        </authorList>
    </citation>
    <scope>NUCLEOTIDE SEQUENCE [LARGE SCALE GENOMIC DNA]</scope>
    <source>
        <strain evidence="2">cv. Valencia</strain>
    </source>
</reference>
<dbReference type="EMBL" id="CM039172">
    <property type="protein sequence ID" value="KAH9784408.1"/>
    <property type="molecule type" value="Genomic_DNA"/>
</dbReference>
<accession>A0ACB8MG10</accession>
<sequence>MWGQVLYGALCCGPKRGTLIKMRIIAKVLISKSKSLFRSTWQPPLITDKLSLSWLTYKRQYEKKPQNPLKESHLYKEWSEIVNCKTTYFNRTLVNIKDSRVKSLVDCMRNHAKINGVVFVRGQTAFISKKLLESLMKEMAAPMVSIDIGTTADGGVGGVLLRTDKMEESVNDHEVERKALEESVQPLADVPMDSHHFLRIREILEKADPICVVLGISLPPLEKGKHLYYPKPKKDGAVESSHDKKKPRVQSEGMVREWVVKKKVIPHESEPPGYEDHFNDVARLPNNNRLSWRRNYAHAGKDNNYGADDVIQRPMLSELITNKDLNVIKESFLASGARFVKQALNPLCNPDEHAVAYRLLLAVKAKLDPKDIDVGLHLAVDAVAEILRCRARASTFEEISQVHFLSFAWFRTANGNKKIGELAAMACQRVGEHGHYIIRVLENPFLLIHENMILSKNIVEQAIAQADSRPLLIFAEDVEDKLIGSLILGKTRLQNKVCIVKAHEDCEQERTKVIMHDLAILTGGQVVISDDEMVILGGAGSQSAIEERHSQLRSAIELSTSGYEVKLLKQRLHYLSNTAAVFKVGPCKLPDKLNGARLTLEAVKRTMDQKIGPGAGIALLHVSKELDKLQSANVGANISIKLFQHALKVPVFTIASSAGFDGSFVVKKLLEQDNFDLGYDPIKCEYVDVMKSGICDPVETLIYELYHIASRVGSGCWACHYHREELKLYPNKWTTGHCNPINH</sequence>
<comment type="caution">
    <text evidence="1">The sequence shown here is derived from an EMBL/GenBank/DDBJ whole genome shotgun (WGS) entry which is preliminary data.</text>
</comment>
<gene>
    <name evidence="1" type="ORF">KPL71_009642</name>
</gene>
<evidence type="ECO:0000313" key="2">
    <source>
        <dbReference type="Proteomes" id="UP000829398"/>
    </source>
</evidence>
<name>A0ACB8MG10_CITSI</name>
<keyword evidence="2" id="KW-1185">Reference proteome</keyword>
<proteinExistence type="predicted"/>
<dbReference type="Proteomes" id="UP000829398">
    <property type="component" value="Chromosome 3"/>
</dbReference>